<evidence type="ECO:0000313" key="1">
    <source>
        <dbReference type="EMBL" id="CAD7605661.1"/>
    </source>
</evidence>
<reference evidence="1" key="1">
    <citation type="submission" date="2020-11" db="EMBL/GenBank/DDBJ databases">
        <authorList>
            <person name="Tran Van P."/>
        </authorList>
    </citation>
    <scope>NUCLEOTIDE SEQUENCE</scope>
</reference>
<organism evidence="1">
    <name type="scientific">Timema genevievae</name>
    <name type="common">Walking stick</name>
    <dbReference type="NCBI Taxonomy" id="629358"/>
    <lineage>
        <taxon>Eukaryota</taxon>
        <taxon>Metazoa</taxon>
        <taxon>Ecdysozoa</taxon>
        <taxon>Arthropoda</taxon>
        <taxon>Hexapoda</taxon>
        <taxon>Insecta</taxon>
        <taxon>Pterygota</taxon>
        <taxon>Neoptera</taxon>
        <taxon>Polyneoptera</taxon>
        <taxon>Phasmatodea</taxon>
        <taxon>Timematodea</taxon>
        <taxon>Timematoidea</taxon>
        <taxon>Timematidae</taxon>
        <taxon>Timema</taxon>
    </lineage>
</organism>
<gene>
    <name evidence="1" type="ORF">TGEB3V08_LOCUS9578</name>
</gene>
<protein>
    <submittedName>
        <fullName evidence="1">Uncharacterized protein</fullName>
    </submittedName>
</protein>
<dbReference type="EMBL" id="OE844554">
    <property type="protein sequence ID" value="CAD7605661.1"/>
    <property type="molecule type" value="Genomic_DNA"/>
</dbReference>
<name>A0A7R9K5P4_TIMGE</name>
<proteinExistence type="predicted"/>
<dbReference type="AlphaFoldDB" id="A0A7R9K5P4"/>
<accession>A0A7R9K5P4</accession>
<sequence length="81" mass="9373">MTPGYSPYDVTSGLDKELRKVNRAHFIQSLTDAVRSTIYNSSTCYFPALEINTSLKYNFRHRINEGGRKVGRVHRKYLFVS</sequence>